<comment type="caution">
    <text evidence="1">The sequence shown here is derived from an EMBL/GenBank/DDBJ whole genome shotgun (WGS) entry which is preliminary data.</text>
</comment>
<organism evidence="1 2">
    <name type="scientific">Datura stramonium</name>
    <name type="common">Jimsonweed</name>
    <name type="synonym">Common thornapple</name>
    <dbReference type="NCBI Taxonomy" id="4076"/>
    <lineage>
        <taxon>Eukaryota</taxon>
        <taxon>Viridiplantae</taxon>
        <taxon>Streptophyta</taxon>
        <taxon>Embryophyta</taxon>
        <taxon>Tracheophyta</taxon>
        <taxon>Spermatophyta</taxon>
        <taxon>Magnoliopsida</taxon>
        <taxon>eudicotyledons</taxon>
        <taxon>Gunneridae</taxon>
        <taxon>Pentapetalae</taxon>
        <taxon>asterids</taxon>
        <taxon>lamiids</taxon>
        <taxon>Solanales</taxon>
        <taxon>Solanaceae</taxon>
        <taxon>Solanoideae</taxon>
        <taxon>Datureae</taxon>
        <taxon>Datura</taxon>
    </lineage>
</organism>
<protein>
    <submittedName>
        <fullName evidence="1">Uncharacterized protein</fullName>
    </submittedName>
</protein>
<reference evidence="1 2" key="1">
    <citation type="journal article" date="2021" name="BMC Genomics">
        <title>Datura genome reveals duplications of psychoactive alkaloid biosynthetic genes and high mutation rate following tissue culture.</title>
        <authorList>
            <person name="Rajewski A."/>
            <person name="Carter-House D."/>
            <person name="Stajich J."/>
            <person name="Litt A."/>
        </authorList>
    </citation>
    <scope>NUCLEOTIDE SEQUENCE [LARGE SCALE GENOMIC DNA]</scope>
    <source>
        <strain evidence="1">AR-01</strain>
    </source>
</reference>
<dbReference type="Proteomes" id="UP000823775">
    <property type="component" value="Unassembled WGS sequence"/>
</dbReference>
<sequence length="109" mass="12571">MEEEQHGEEEVLGSSLTMEKVAAAKQFIENHYKTQMKSIQERKERASGEDMQPDIWPVDGFHDRMFLRILANTWPFLQLVPCAPPMMGHTHPMYGLHVPNSGYFCAFFA</sequence>
<gene>
    <name evidence="1" type="ORF">HAX54_005481</name>
</gene>
<proteinExistence type="predicted"/>
<accession>A0ABS8TA19</accession>
<name>A0ABS8TA19_DATST</name>
<evidence type="ECO:0000313" key="1">
    <source>
        <dbReference type="EMBL" id="MCD7467835.1"/>
    </source>
</evidence>
<keyword evidence="2" id="KW-1185">Reference proteome</keyword>
<dbReference type="EMBL" id="JACEIK010001274">
    <property type="protein sequence ID" value="MCD7467835.1"/>
    <property type="molecule type" value="Genomic_DNA"/>
</dbReference>
<evidence type="ECO:0000313" key="2">
    <source>
        <dbReference type="Proteomes" id="UP000823775"/>
    </source>
</evidence>